<evidence type="ECO:0000256" key="2">
    <source>
        <dbReference type="SAM" id="Phobius"/>
    </source>
</evidence>
<organism evidence="3">
    <name type="scientific">uncultured prokaryote</name>
    <dbReference type="NCBI Taxonomy" id="198431"/>
    <lineage>
        <taxon>unclassified sequences</taxon>
        <taxon>environmental samples</taxon>
    </lineage>
</organism>
<evidence type="ECO:0000313" key="3">
    <source>
        <dbReference type="EMBL" id="CRY97511.1"/>
    </source>
</evidence>
<evidence type="ECO:0000256" key="1">
    <source>
        <dbReference type="SAM" id="MobiDB-lite"/>
    </source>
</evidence>
<dbReference type="EMBL" id="LN854125">
    <property type="protein sequence ID" value="CRY97511.1"/>
    <property type="molecule type" value="Genomic_DNA"/>
</dbReference>
<sequence>MNHVLTNLIAHVETMIVIALIILGALAKGMRILSKRLSKSRLILETDSLTLNWQAKQHSLPQELPQQEQQGDDEDGNSDNDNGRIPTTLERPQF</sequence>
<reference evidence="3" key="2">
    <citation type="submission" date="2015-07" db="EMBL/GenBank/DDBJ databases">
        <title>Plasmids, circular viruses and viroids from rat gut.</title>
        <authorList>
            <person name="Jorgensen T.J."/>
            <person name="Hansen M.A."/>
            <person name="Xu Z."/>
            <person name="Tabak M.A."/>
            <person name="Sorensen S.J."/>
            <person name="Hansen L.H."/>
        </authorList>
    </citation>
    <scope>NUCLEOTIDE SEQUENCE</scope>
    <source>
        <strain evidence="3">RGFK1615</strain>
    </source>
</reference>
<protein>
    <submittedName>
        <fullName evidence="3">Uncharacterized protein</fullName>
    </submittedName>
</protein>
<dbReference type="AlphaFoldDB" id="A0A0H5Q648"/>
<name>A0A0H5Q648_9ZZZZ</name>
<reference evidence="3" key="1">
    <citation type="submission" date="2015-06" db="EMBL/GenBank/DDBJ databases">
        <authorList>
            <person name="Joergensen T."/>
        </authorList>
    </citation>
    <scope>NUCLEOTIDE SEQUENCE</scope>
    <source>
        <strain evidence="3">RGFK1615</strain>
    </source>
</reference>
<keyword evidence="2" id="KW-1133">Transmembrane helix</keyword>
<proteinExistence type="predicted"/>
<feature type="transmembrane region" description="Helical" evidence="2">
    <location>
        <begin position="6"/>
        <end position="27"/>
    </location>
</feature>
<feature type="compositionally biased region" description="Low complexity" evidence="1">
    <location>
        <begin position="59"/>
        <end position="69"/>
    </location>
</feature>
<feature type="region of interest" description="Disordered" evidence="1">
    <location>
        <begin position="55"/>
        <end position="94"/>
    </location>
</feature>
<keyword evidence="2" id="KW-0812">Transmembrane</keyword>
<accession>A0A0H5Q648</accession>
<keyword evidence="2" id="KW-0472">Membrane</keyword>